<evidence type="ECO:0000256" key="4">
    <source>
        <dbReference type="SAM" id="MobiDB-lite"/>
    </source>
</evidence>
<dbReference type="PANTHER" id="PTHR31018">
    <property type="entry name" value="SPORULATION-SPECIFIC PROTEIN-RELATED"/>
    <property type="match status" value="1"/>
</dbReference>
<evidence type="ECO:0000256" key="5">
    <source>
        <dbReference type="SAM" id="Phobius"/>
    </source>
</evidence>
<reference evidence="7" key="1">
    <citation type="journal article" date="2020" name="Stud. Mycol.">
        <title>101 Dothideomycetes genomes: a test case for predicting lifestyles and emergence of pathogens.</title>
        <authorList>
            <person name="Haridas S."/>
            <person name="Albert R."/>
            <person name="Binder M."/>
            <person name="Bloem J."/>
            <person name="Labutti K."/>
            <person name="Salamov A."/>
            <person name="Andreopoulos B."/>
            <person name="Baker S."/>
            <person name="Barry K."/>
            <person name="Bills G."/>
            <person name="Bluhm B."/>
            <person name="Cannon C."/>
            <person name="Castanera R."/>
            <person name="Culley D."/>
            <person name="Daum C."/>
            <person name="Ezra D."/>
            <person name="Gonzalez J."/>
            <person name="Henrissat B."/>
            <person name="Kuo A."/>
            <person name="Liang C."/>
            <person name="Lipzen A."/>
            <person name="Lutzoni F."/>
            <person name="Magnuson J."/>
            <person name="Mondo S."/>
            <person name="Nolan M."/>
            <person name="Ohm R."/>
            <person name="Pangilinan J."/>
            <person name="Park H.-J."/>
            <person name="Ramirez L."/>
            <person name="Alfaro M."/>
            <person name="Sun H."/>
            <person name="Tritt A."/>
            <person name="Yoshinaga Y."/>
            <person name="Zwiers L.-H."/>
            <person name="Turgeon B."/>
            <person name="Goodwin S."/>
            <person name="Spatafora J."/>
            <person name="Crous P."/>
            <person name="Grigoriev I."/>
        </authorList>
    </citation>
    <scope>NUCLEOTIDE SEQUENCE</scope>
    <source>
        <strain evidence="7">CBS 116005</strain>
    </source>
</reference>
<evidence type="ECO:0000256" key="2">
    <source>
        <dbReference type="ARBA" id="ARBA00022729"/>
    </source>
</evidence>
<evidence type="ECO:0008006" key="9">
    <source>
        <dbReference type="Google" id="ProtNLM"/>
    </source>
</evidence>
<keyword evidence="3" id="KW-0325">Glycoprotein</keyword>
<feature type="compositionally biased region" description="Polar residues" evidence="4">
    <location>
        <begin position="407"/>
        <end position="431"/>
    </location>
</feature>
<comment type="subcellular location">
    <subcellularLocation>
        <location evidence="1">Cell envelope</location>
    </subcellularLocation>
</comment>
<evidence type="ECO:0000256" key="1">
    <source>
        <dbReference type="ARBA" id="ARBA00004196"/>
    </source>
</evidence>
<dbReference type="EMBL" id="ML995854">
    <property type="protein sequence ID" value="KAF2767547.1"/>
    <property type="molecule type" value="Genomic_DNA"/>
</dbReference>
<keyword evidence="5" id="KW-0812">Transmembrane</keyword>
<gene>
    <name evidence="7" type="ORF">EJ03DRAFT_144852</name>
</gene>
<protein>
    <recommendedName>
        <fullName evidence="9">Receptor L-domain domain-containing protein</fullName>
    </recommendedName>
</protein>
<dbReference type="PANTHER" id="PTHR31018:SF3">
    <property type="entry name" value="RECEPTOR PROTEIN-TYROSINE KINASE"/>
    <property type="match status" value="1"/>
</dbReference>
<accession>A0A6G1L3V2</accession>
<feature type="compositionally biased region" description="Low complexity" evidence="4">
    <location>
        <begin position="485"/>
        <end position="498"/>
    </location>
</feature>
<dbReference type="Proteomes" id="UP000799436">
    <property type="component" value="Unassembled WGS sequence"/>
</dbReference>
<dbReference type="OrthoDB" id="3875599at2759"/>
<dbReference type="AlphaFoldDB" id="A0A6G1L3V2"/>
<evidence type="ECO:0000313" key="8">
    <source>
        <dbReference type="Proteomes" id="UP000799436"/>
    </source>
</evidence>
<feature type="transmembrane region" description="Helical" evidence="5">
    <location>
        <begin position="368"/>
        <end position="391"/>
    </location>
</feature>
<dbReference type="CDD" id="cd12087">
    <property type="entry name" value="TM_EGFR-like"/>
    <property type="match status" value="1"/>
</dbReference>
<sequence>MRQLTTLITVIWLCWTWHAHSQICNNATTTLRGWQDIAALAPCTTFTGSLAVATDFDSPLLEVEGPETILGSVIVANVPNITTIAARNLSTITEDCMLSNLPLLTNLTLPNWSSVSTLKLDRIPTPNTLNLQTTFQQVTNLYVTNTTLEALPALVLPSAQMENLVITGNEFLDTVRFEAGNITQMVTIAGNGGTMELTLPNLTYAYDMEISNATQINMPLLHSVSQNLVIDWNSASNISLDRLSFVGSALSITDNSQLGDIQLNQLVNVQGDLDLTGNPQVEQIDGLPVLSFVGGNLTLEGQFTNISLPSLHTVTGDVVLQTSDDAFNCSSIPADIASGSYTCNAQTSHSNSTASSSHGQGSSFSGGAIAGTVVGSVTGVAILALLAFWLWRKRNHPQAPLSAPPYEQQNNFKYDTPHAPTNTTSWMQQRSPAPVELPASRSPPLTPPPLVPERSDRRPRSGNSAQRFPTISIDRFRSGSGSPGVGSPDDTSPSPVTPLTGLERMGTTSGSSGVSTFESRHGY</sequence>
<feature type="compositionally biased region" description="Low complexity" evidence="4">
    <location>
        <begin position="506"/>
        <end position="516"/>
    </location>
</feature>
<keyword evidence="8" id="KW-1185">Reference proteome</keyword>
<dbReference type="SUPFAM" id="SSF52058">
    <property type="entry name" value="L domain-like"/>
    <property type="match status" value="1"/>
</dbReference>
<keyword evidence="2 6" id="KW-0732">Signal</keyword>
<name>A0A6G1L3V2_9PEZI</name>
<dbReference type="GO" id="GO:0005886">
    <property type="term" value="C:plasma membrane"/>
    <property type="evidence" value="ECO:0007669"/>
    <property type="project" value="TreeGrafter"/>
</dbReference>
<feature type="region of interest" description="Disordered" evidence="4">
    <location>
        <begin position="400"/>
        <end position="523"/>
    </location>
</feature>
<dbReference type="GO" id="GO:0009986">
    <property type="term" value="C:cell surface"/>
    <property type="evidence" value="ECO:0007669"/>
    <property type="project" value="TreeGrafter"/>
</dbReference>
<organism evidence="7 8">
    <name type="scientific">Teratosphaeria nubilosa</name>
    <dbReference type="NCBI Taxonomy" id="161662"/>
    <lineage>
        <taxon>Eukaryota</taxon>
        <taxon>Fungi</taxon>
        <taxon>Dikarya</taxon>
        <taxon>Ascomycota</taxon>
        <taxon>Pezizomycotina</taxon>
        <taxon>Dothideomycetes</taxon>
        <taxon>Dothideomycetidae</taxon>
        <taxon>Mycosphaerellales</taxon>
        <taxon>Teratosphaeriaceae</taxon>
        <taxon>Teratosphaeria</taxon>
    </lineage>
</organism>
<evidence type="ECO:0000256" key="6">
    <source>
        <dbReference type="SAM" id="SignalP"/>
    </source>
</evidence>
<evidence type="ECO:0000256" key="3">
    <source>
        <dbReference type="ARBA" id="ARBA00023180"/>
    </source>
</evidence>
<keyword evidence="5" id="KW-1133">Transmembrane helix</keyword>
<feature type="signal peptide" evidence="6">
    <location>
        <begin position="1"/>
        <end position="21"/>
    </location>
</feature>
<feature type="chain" id="PRO_5026037554" description="Receptor L-domain domain-containing protein" evidence="6">
    <location>
        <begin position="22"/>
        <end position="523"/>
    </location>
</feature>
<dbReference type="GO" id="GO:0031505">
    <property type="term" value="P:fungal-type cell wall organization"/>
    <property type="evidence" value="ECO:0007669"/>
    <property type="project" value="TreeGrafter"/>
</dbReference>
<dbReference type="InterPro" id="IPR051648">
    <property type="entry name" value="CWI-Assembly_Regulator"/>
</dbReference>
<dbReference type="GO" id="GO:0009277">
    <property type="term" value="C:fungal-type cell wall"/>
    <property type="evidence" value="ECO:0007669"/>
    <property type="project" value="TreeGrafter"/>
</dbReference>
<keyword evidence="5" id="KW-0472">Membrane</keyword>
<evidence type="ECO:0000313" key="7">
    <source>
        <dbReference type="EMBL" id="KAF2767547.1"/>
    </source>
</evidence>
<proteinExistence type="predicted"/>